<evidence type="ECO:0000313" key="3">
    <source>
        <dbReference type="EMBL" id="MBB5063727.1"/>
    </source>
</evidence>
<dbReference type="AlphaFoldDB" id="A0A7W7ZPK2"/>
<feature type="region of interest" description="Disordered" evidence="1">
    <location>
        <begin position="51"/>
        <end position="74"/>
    </location>
</feature>
<dbReference type="EMBL" id="JACHIO010000007">
    <property type="protein sequence ID" value="MBB5063727.1"/>
    <property type="molecule type" value="Genomic_DNA"/>
</dbReference>
<feature type="transmembrane region" description="Helical" evidence="2">
    <location>
        <begin position="17"/>
        <end position="35"/>
    </location>
</feature>
<evidence type="ECO:0000256" key="1">
    <source>
        <dbReference type="SAM" id="MobiDB-lite"/>
    </source>
</evidence>
<keyword evidence="2" id="KW-0812">Transmembrane</keyword>
<proteinExistence type="predicted"/>
<comment type="caution">
    <text evidence="3">The sequence shown here is derived from an EMBL/GenBank/DDBJ whole genome shotgun (WGS) entry which is preliminary data.</text>
</comment>
<feature type="compositionally biased region" description="Basic and acidic residues" evidence="1">
    <location>
        <begin position="51"/>
        <end position="63"/>
    </location>
</feature>
<name>A0A7W7ZPK2_9BACT</name>
<feature type="compositionally biased region" description="Acidic residues" evidence="1">
    <location>
        <begin position="64"/>
        <end position="74"/>
    </location>
</feature>
<keyword evidence="2" id="KW-1133">Transmembrane helix</keyword>
<evidence type="ECO:0000313" key="4">
    <source>
        <dbReference type="Proteomes" id="UP000584867"/>
    </source>
</evidence>
<gene>
    <name evidence="3" type="ORF">HDF15_002072</name>
</gene>
<dbReference type="Proteomes" id="UP000584867">
    <property type="component" value="Unassembled WGS sequence"/>
</dbReference>
<protein>
    <submittedName>
        <fullName evidence="3">Uncharacterized protein</fullName>
    </submittedName>
</protein>
<sequence length="74" mass="8258">MAPAEEEDESTGSVKKWVWVVGGLCAATVGFLVLGPKRVKPVRDLAHRLEEAWEEHDDGRDSEIQDSEIQDPEI</sequence>
<evidence type="ECO:0000256" key="2">
    <source>
        <dbReference type="SAM" id="Phobius"/>
    </source>
</evidence>
<organism evidence="3 4">
    <name type="scientific">Granulicella mallensis</name>
    <dbReference type="NCBI Taxonomy" id="940614"/>
    <lineage>
        <taxon>Bacteria</taxon>
        <taxon>Pseudomonadati</taxon>
        <taxon>Acidobacteriota</taxon>
        <taxon>Terriglobia</taxon>
        <taxon>Terriglobales</taxon>
        <taxon>Acidobacteriaceae</taxon>
        <taxon>Granulicella</taxon>
    </lineage>
</organism>
<reference evidence="3 4" key="1">
    <citation type="submission" date="2020-08" db="EMBL/GenBank/DDBJ databases">
        <title>Genomic Encyclopedia of Type Strains, Phase IV (KMG-V): Genome sequencing to study the core and pangenomes of soil and plant-associated prokaryotes.</title>
        <authorList>
            <person name="Whitman W."/>
        </authorList>
    </citation>
    <scope>NUCLEOTIDE SEQUENCE [LARGE SCALE GENOMIC DNA]</scope>
    <source>
        <strain evidence="3 4">X5P3</strain>
    </source>
</reference>
<accession>A0A7W7ZPK2</accession>
<keyword evidence="2" id="KW-0472">Membrane</keyword>
<dbReference type="RefSeq" id="WP_184255284.1">
    <property type="nucleotide sequence ID" value="NZ_JACHIO010000007.1"/>
</dbReference>